<reference evidence="8" key="1">
    <citation type="submission" date="2025-08" db="UniProtKB">
        <authorList>
            <consortium name="Ensembl"/>
        </authorList>
    </citation>
    <scope>IDENTIFICATION</scope>
</reference>
<dbReference type="PANTHER" id="PTHR11417">
    <property type="entry name" value="SOMATOTROPIN,PROLACTIN"/>
    <property type="match status" value="1"/>
</dbReference>
<dbReference type="Proteomes" id="UP000261540">
    <property type="component" value="Unplaced"/>
</dbReference>
<keyword evidence="4 7" id="KW-0372">Hormone</keyword>
<evidence type="ECO:0000256" key="5">
    <source>
        <dbReference type="ARBA" id="ARBA00022729"/>
    </source>
</evidence>
<dbReference type="GeneTree" id="ENSGT00940000176262"/>
<sequence>TDVGKRIYSLLLCFLAQGQSLDLKDLMDRAVQLSDKLHFLSASLKNDLDSHLPVTMGKIPRLSLCHTSSLNTPTEKSHALSLPVRPTLFLALVAASSLQYPVIPDPLLALSSDSLPFAHPYKNRLSTKARQLHEHSDSLSTGLKTLMGTSSSSHSPIAYNKKLGEDIESQTVNFHFLLSCFRRDSHKIDNFLKILRWIYPTRGRAGGKERPENAHMAS</sequence>
<dbReference type="GO" id="GO:0046427">
    <property type="term" value="P:positive regulation of receptor signaling pathway via JAK-STAT"/>
    <property type="evidence" value="ECO:0007669"/>
    <property type="project" value="TreeGrafter"/>
</dbReference>
<evidence type="ECO:0000256" key="4">
    <source>
        <dbReference type="ARBA" id="ARBA00022702"/>
    </source>
</evidence>
<evidence type="ECO:0000256" key="6">
    <source>
        <dbReference type="ARBA" id="ARBA00023157"/>
    </source>
</evidence>
<reference evidence="8" key="2">
    <citation type="submission" date="2025-09" db="UniProtKB">
        <authorList>
            <consortium name="Ensembl"/>
        </authorList>
    </citation>
    <scope>IDENTIFICATION</scope>
</reference>
<dbReference type="PANTHER" id="PTHR11417:SF5">
    <property type="entry name" value="PROLACTIN"/>
    <property type="match status" value="1"/>
</dbReference>
<evidence type="ECO:0000256" key="7">
    <source>
        <dbReference type="RuleBase" id="RU003618"/>
    </source>
</evidence>
<name>A0A3B3RYE0_9TELE</name>
<dbReference type="Gene3D" id="1.20.1250.10">
    <property type="match status" value="1"/>
</dbReference>
<dbReference type="GO" id="GO:0005615">
    <property type="term" value="C:extracellular space"/>
    <property type="evidence" value="ECO:0007669"/>
    <property type="project" value="TreeGrafter"/>
</dbReference>
<comment type="similarity">
    <text evidence="2 7">Belongs to the somatotropin/prolactin family.</text>
</comment>
<keyword evidence="3" id="KW-0964">Secreted</keyword>
<dbReference type="Pfam" id="PF00103">
    <property type="entry name" value="Hormone_1"/>
    <property type="match status" value="1"/>
</dbReference>
<evidence type="ECO:0000313" key="9">
    <source>
        <dbReference type="Proteomes" id="UP000261540"/>
    </source>
</evidence>
<dbReference type="Ensembl" id="ENSPKIT00000003607.1">
    <property type="protein sequence ID" value="ENSPKIP00000022935.1"/>
    <property type="gene ID" value="ENSPKIG00000006597.1"/>
</dbReference>
<keyword evidence="9" id="KW-1185">Reference proteome</keyword>
<dbReference type="GO" id="GO:0031667">
    <property type="term" value="P:response to nutrient levels"/>
    <property type="evidence" value="ECO:0007669"/>
    <property type="project" value="TreeGrafter"/>
</dbReference>
<dbReference type="SUPFAM" id="SSF47266">
    <property type="entry name" value="4-helical cytokines"/>
    <property type="match status" value="1"/>
</dbReference>
<evidence type="ECO:0000313" key="8">
    <source>
        <dbReference type="Ensembl" id="ENSPKIP00000022935.1"/>
    </source>
</evidence>
<comment type="subcellular location">
    <subcellularLocation>
        <location evidence="1 7">Secreted</location>
    </subcellularLocation>
</comment>
<evidence type="ECO:0000256" key="1">
    <source>
        <dbReference type="ARBA" id="ARBA00004613"/>
    </source>
</evidence>
<dbReference type="InterPro" id="IPR001400">
    <property type="entry name" value="Somatotropin/Prolactin"/>
</dbReference>
<evidence type="ECO:0000256" key="3">
    <source>
        <dbReference type="ARBA" id="ARBA00022525"/>
    </source>
</evidence>
<dbReference type="PRINTS" id="PR00836">
    <property type="entry name" value="SOMATOTROPIN"/>
</dbReference>
<dbReference type="InterPro" id="IPR009079">
    <property type="entry name" value="4_helix_cytokine-like_core"/>
</dbReference>
<dbReference type="GO" id="GO:0008284">
    <property type="term" value="P:positive regulation of cell population proliferation"/>
    <property type="evidence" value="ECO:0007669"/>
    <property type="project" value="TreeGrafter"/>
</dbReference>
<proteinExistence type="inferred from homology"/>
<accession>A0A3B3RYE0</accession>
<dbReference type="STRING" id="1676925.ENSPKIP00000022935"/>
<organism evidence="8 9">
    <name type="scientific">Paramormyrops kingsleyae</name>
    <dbReference type="NCBI Taxonomy" id="1676925"/>
    <lineage>
        <taxon>Eukaryota</taxon>
        <taxon>Metazoa</taxon>
        <taxon>Chordata</taxon>
        <taxon>Craniata</taxon>
        <taxon>Vertebrata</taxon>
        <taxon>Euteleostomi</taxon>
        <taxon>Actinopterygii</taxon>
        <taxon>Neopterygii</taxon>
        <taxon>Teleostei</taxon>
        <taxon>Osteoglossocephala</taxon>
        <taxon>Osteoglossomorpha</taxon>
        <taxon>Osteoglossiformes</taxon>
        <taxon>Mormyridae</taxon>
        <taxon>Paramormyrops</taxon>
    </lineage>
</organism>
<evidence type="ECO:0000256" key="2">
    <source>
        <dbReference type="ARBA" id="ARBA00008474"/>
    </source>
</evidence>
<keyword evidence="5" id="KW-0732">Signal</keyword>
<protein>
    <submittedName>
        <fullName evidence="8">Uncharacterized protein</fullName>
    </submittedName>
</protein>
<dbReference type="GO" id="GO:0005179">
    <property type="term" value="F:hormone activity"/>
    <property type="evidence" value="ECO:0007669"/>
    <property type="project" value="UniProtKB-KW"/>
</dbReference>
<dbReference type="AlphaFoldDB" id="A0A3B3RYE0"/>
<keyword evidence="6" id="KW-1015">Disulfide bond</keyword>